<feature type="binding site" evidence="6">
    <location>
        <position position="101"/>
    </location>
    <ligand>
        <name>Zn(2+)</name>
        <dbReference type="ChEBI" id="CHEBI:29105"/>
        <note>catalytic</note>
    </ligand>
</feature>
<dbReference type="SUPFAM" id="SSF55486">
    <property type="entry name" value="Metalloproteases ('zincins'), catalytic domain"/>
    <property type="match status" value="1"/>
</dbReference>
<keyword evidence="11" id="KW-1185">Reference proteome</keyword>
<feature type="binding site" evidence="6">
    <location>
        <position position="107"/>
    </location>
    <ligand>
        <name>Zn(2+)</name>
        <dbReference type="ChEBI" id="CHEBI:29105"/>
        <note>catalytic</note>
    </ligand>
</feature>
<evidence type="ECO:0000256" key="5">
    <source>
        <dbReference type="ARBA" id="ARBA00023049"/>
    </source>
</evidence>
<keyword evidence="4 6" id="KW-0862">Zinc</keyword>
<dbReference type="InterPro" id="IPR001506">
    <property type="entry name" value="Peptidase_M12A"/>
</dbReference>
<dbReference type="GO" id="GO:0008270">
    <property type="term" value="F:zinc ion binding"/>
    <property type="evidence" value="ECO:0007669"/>
    <property type="project" value="UniProtKB-UniRule"/>
</dbReference>
<dbReference type="PROSITE" id="PS51864">
    <property type="entry name" value="ASTACIN"/>
    <property type="match status" value="1"/>
</dbReference>
<evidence type="ECO:0000256" key="3">
    <source>
        <dbReference type="ARBA" id="ARBA00022801"/>
    </source>
</evidence>
<dbReference type="Gene3D" id="2.60.120.200">
    <property type="match status" value="1"/>
</dbReference>
<dbReference type="SUPFAM" id="SSF49899">
    <property type="entry name" value="Concanavalin A-like lectins/glucanases"/>
    <property type="match status" value="1"/>
</dbReference>
<dbReference type="InterPro" id="IPR024079">
    <property type="entry name" value="MetalloPept_cat_dom_sf"/>
</dbReference>
<dbReference type="InterPro" id="IPR000998">
    <property type="entry name" value="MAM_dom"/>
</dbReference>
<comment type="caution">
    <text evidence="10">The sequence shown here is derived from an EMBL/GenBank/DDBJ whole genome shotgun (WGS) entry which is preliminary data.</text>
</comment>
<evidence type="ECO:0000313" key="10">
    <source>
        <dbReference type="EMBL" id="KAL3876058.1"/>
    </source>
</evidence>
<dbReference type="CDD" id="cd06263">
    <property type="entry name" value="MAM"/>
    <property type="match status" value="1"/>
</dbReference>
<keyword evidence="2 6" id="KW-0479">Metal-binding</keyword>
<dbReference type="GO" id="GO:0004222">
    <property type="term" value="F:metalloendopeptidase activity"/>
    <property type="evidence" value="ECO:0007669"/>
    <property type="project" value="UniProtKB-UniRule"/>
</dbReference>
<organism evidence="10 11">
    <name type="scientific">Sinanodonta woodiana</name>
    <name type="common">Chinese pond mussel</name>
    <name type="synonym">Anodonta woodiana</name>
    <dbReference type="NCBI Taxonomy" id="1069815"/>
    <lineage>
        <taxon>Eukaryota</taxon>
        <taxon>Metazoa</taxon>
        <taxon>Spiralia</taxon>
        <taxon>Lophotrochozoa</taxon>
        <taxon>Mollusca</taxon>
        <taxon>Bivalvia</taxon>
        <taxon>Autobranchia</taxon>
        <taxon>Heteroconchia</taxon>
        <taxon>Palaeoheterodonta</taxon>
        <taxon>Unionida</taxon>
        <taxon>Unionoidea</taxon>
        <taxon>Unionidae</taxon>
        <taxon>Unioninae</taxon>
        <taxon>Sinanodonta</taxon>
    </lineage>
</organism>
<dbReference type="CDD" id="cd04280">
    <property type="entry name" value="ZnMc_astacin_like"/>
    <property type="match status" value="1"/>
</dbReference>
<comment type="cofactor">
    <cofactor evidence="6 7">
        <name>Zn(2+)</name>
        <dbReference type="ChEBI" id="CHEBI:29105"/>
    </cofactor>
    <text evidence="6 7">Binds 1 zinc ion per subunit.</text>
</comment>
<name>A0ABD3WTU2_SINWO</name>
<evidence type="ECO:0000256" key="1">
    <source>
        <dbReference type="ARBA" id="ARBA00022670"/>
    </source>
</evidence>
<gene>
    <name evidence="10" type="ORF">ACJMK2_033943</name>
</gene>
<accession>A0ABD3WTU2</accession>
<dbReference type="Gene3D" id="3.40.390.10">
    <property type="entry name" value="Collagenase (Catalytic Domain)"/>
    <property type="match status" value="1"/>
</dbReference>
<dbReference type="SMART" id="SM00235">
    <property type="entry name" value="ZnMc"/>
    <property type="match status" value="1"/>
</dbReference>
<evidence type="ECO:0000256" key="6">
    <source>
        <dbReference type="PROSITE-ProRule" id="PRU01211"/>
    </source>
</evidence>
<comment type="caution">
    <text evidence="6">Lacks conserved residue(s) required for the propagation of feature annotation.</text>
</comment>
<dbReference type="PANTHER" id="PTHR10127:SF780">
    <property type="entry name" value="METALLOENDOPEPTIDASE"/>
    <property type="match status" value="1"/>
</dbReference>
<evidence type="ECO:0000313" key="11">
    <source>
        <dbReference type="Proteomes" id="UP001634394"/>
    </source>
</evidence>
<keyword evidence="5 6" id="KW-0482">Metalloprotease</keyword>
<dbReference type="PANTHER" id="PTHR10127">
    <property type="entry name" value="DISCOIDIN, CUB, EGF, LAMININ , AND ZINC METALLOPROTEASE DOMAIN CONTAINING"/>
    <property type="match status" value="1"/>
</dbReference>
<dbReference type="EC" id="3.4.24.-" evidence="7"/>
<feature type="binding site" evidence="6">
    <location>
        <position position="97"/>
    </location>
    <ligand>
        <name>Zn(2+)</name>
        <dbReference type="ChEBI" id="CHEBI:29105"/>
        <note>catalytic</note>
    </ligand>
</feature>
<dbReference type="AlphaFoldDB" id="A0ABD3WTU2"/>
<dbReference type="InterPro" id="IPR013320">
    <property type="entry name" value="ConA-like_dom_sf"/>
</dbReference>
<evidence type="ECO:0000256" key="4">
    <source>
        <dbReference type="ARBA" id="ARBA00022833"/>
    </source>
</evidence>
<reference evidence="10 11" key="1">
    <citation type="submission" date="2024-11" db="EMBL/GenBank/DDBJ databases">
        <title>Chromosome-level genome assembly of the freshwater bivalve Anodonta woodiana.</title>
        <authorList>
            <person name="Chen X."/>
        </authorList>
    </citation>
    <scope>NUCLEOTIDE SEQUENCE [LARGE SCALE GENOMIC DNA]</scope>
    <source>
        <strain evidence="10">MN2024</strain>
        <tissue evidence="10">Gills</tissue>
    </source>
</reference>
<feature type="domain" description="MAM" evidence="8">
    <location>
        <begin position="231"/>
        <end position="323"/>
    </location>
</feature>
<keyword evidence="3 6" id="KW-0378">Hydrolase</keyword>
<feature type="domain" description="Peptidase M12A" evidence="9">
    <location>
        <begin position="1"/>
        <end position="200"/>
    </location>
</feature>
<evidence type="ECO:0000256" key="7">
    <source>
        <dbReference type="RuleBase" id="RU361183"/>
    </source>
</evidence>
<protein>
    <recommendedName>
        <fullName evidence="7">Metalloendopeptidase</fullName>
        <ecNumber evidence="7">3.4.24.-</ecNumber>
    </recommendedName>
</protein>
<dbReference type="PROSITE" id="PS50060">
    <property type="entry name" value="MAM_2"/>
    <property type="match status" value="1"/>
</dbReference>
<dbReference type="GO" id="GO:0006508">
    <property type="term" value="P:proteolysis"/>
    <property type="evidence" value="ECO:0007669"/>
    <property type="project" value="UniProtKB-KW"/>
</dbReference>
<sequence>MYSMTITEKISGNLKTLNDYSVEATFVQQLFKDAMHEIEQQTAVNGKQCIKFVPRTHEAAYIRFSQGTGCHTPVGWIGRLSEVTIGRGCERKGTIMHEILHALGFFHEQSRPDRDNYVTIHWDNIEKGHEGNFQKYGTDYVDTLGQTYDYGSIMHYDAYGFAIDRSRPAMEPKKPGVTIGQRVRLSDTDIKKIQLYYGCTTSSNVHTPAPTVHATVTAAPHGTVQPVSGGDFCNFDHGLCTWRQSTVDNTDWTRYHGSTPTVHTGPTRDHTGSLTSYYIYVEATGHTNQVARLVSKDYPGGDYCVNFFYNMYGSNMGTLQLNVMAGNQHIALRKWTGNHARPL</sequence>
<proteinExistence type="predicted"/>
<dbReference type="Pfam" id="PF01400">
    <property type="entry name" value="Astacin"/>
    <property type="match status" value="1"/>
</dbReference>
<dbReference type="EMBL" id="JBJQND010000005">
    <property type="protein sequence ID" value="KAL3876058.1"/>
    <property type="molecule type" value="Genomic_DNA"/>
</dbReference>
<dbReference type="InterPro" id="IPR006026">
    <property type="entry name" value="Peptidase_Metallo"/>
</dbReference>
<keyword evidence="1 6" id="KW-0645">Protease</keyword>
<evidence type="ECO:0000259" key="8">
    <source>
        <dbReference type="PROSITE" id="PS50060"/>
    </source>
</evidence>
<dbReference type="Proteomes" id="UP001634394">
    <property type="component" value="Unassembled WGS sequence"/>
</dbReference>
<feature type="active site" evidence="6">
    <location>
        <position position="98"/>
    </location>
</feature>
<evidence type="ECO:0000256" key="2">
    <source>
        <dbReference type="ARBA" id="ARBA00022723"/>
    </source>
</evidence>
<dbReference type="InterPro" id="IPR034035">
    <property type="entry name" value="Astacin-like_dom"/>
</dbReference>
<evidence type="ECO:0000259" key="9">
    <source>
        <dbReference type="PROSITE" id="PS51864"/>
    </source>
</evidence>
<dbReference type="SMART" id="SM00137">
    <property type="entry name" value="MAM"/>
    <property type="match status" value="1"/>
</dbReference>
<dbReference type="PRINTS" id="PR00480">
    <property type="entry name" value="ASTACIN"/>
</dbReference>
<dbReference type="Pfam" id="PF00629">
    <property type="entry name" value="MAM"/>
    <property type="match status" value="1"/>
</dbReference>